<dbReference type="PANTHER" id="PTHR34218:SF4">
    <property type="entry name" value="ACYL-HOMOSERINE LACTONE ACYLASE QUIP"/>
    <property type="match status" value="1"/>
</dbReference>
<dbReference type="GO" id="GO:0016811">
    <property type="term" value="F:hydrolase activity, acting on carbon-nitrogen (but not peptide) bonds, in linear amides"/>
    <property type="evidence" value="ECO:0007669"/>
    <property type="project" value="InterPro"/>
</dbReference>
<comment type="similarity">
    <text evidence="1">Belongs to the peptidase S45 family.</text>
</comment>
<dbReference type="PANTHER" id="PTHR34218">
    <property type="entry name" value="PEPTIDASE S45 PENICILLIN AMIDASE"/>
    <property type="match status" value="1"/>
</dbReference>
<dbReference type="InterPro" id="IPR023343">
    <property type="entry name" value="Penicillin_amidase_dom1"/>
</dbReference>
<keyword evidence="4" id="KW-1185">Reference proteome</keyword>
<dbReference type="Gene3D" id="3.60.20.10">
    <property type="entry name" value="Glutamine Phosphoribosylpyrophosphate, subunit 1, domain 1"/>
    <property type="match status" value="1"/>
</dbReference>
<dbReference type="AlphaFoldDB" id="A0A1T4VD57"/>
<dbReference type="Pfam" id="PF01804">
    <property type="entry name" value="Penicil_amidase"/>
    <property type="match status" value="1"/>
</dbReference>
<evidence type="ECO:0000313" key="4">
    <source>
        <dbReference type="Proteomes" id="UP000190162"/>
    </source>
</evidence>
<dbReference type="InterPro" id="IPR002692">
    <property type="entry name" value="S45"/>
</dbReference>
<evidence type="ECO:0000313" key="3">
    <source>
        <dbReference type="EMBL" id="SKA62501.1"/>
    </source>
</evidence>
<evidence type="ECO:0000256" key="1">
    <source>
        <dbReference type="ARBA" id="ARBA00006586"/>
    </source>
</evidence>
<sequence length="374" mass="41528">MFRKIRAVFIVLILLALLATAVVYGILTMSLPTLSGTTISDGVSEESKIQRDALGTAIITAQNRKDVSYLLGYAHGQDRFFQMDLLRRNAAGELAELFGDTALTLDENKRFHLFRKRSQEIVKQLPIDQQRQLEAYAEGVNDALSHQAYPSFEYVLTRAERKPWKPEDSLLAIFSMYLDLQGRGVDRDFTMAILNAHFGPDMVAFVSQPSSYQAALDGSEFEINPAPVPRLEKKHLQTAVITEIDKSPLVGSNNWAVGGALTSSGKGMLSDDMHLGMNVPVIWYRAQINYPQDGKQRQVTGITLPGAPAIVVGTNGQVAWGFTNGYIDTVDWYILSDQDKTTLVTEKIPTKSGDHSFLVEMSDFGPVRHMQGKR</sequence>
<name>A0A1T4VD57_9GAMM</name>
<dbReference type="Gene3D" id="1.10.439.10">
    <property type="entry name" value="Penicillin Amidohydrolase, domain 1"/>
    <property type="match status" value="1"/>
</dbReference>
<dbReference type="Proteomes" id="UP000190162">
    <property type="component" value="Unassembled WGS sequence"/>
</dbReference>
<comment type="subunit">
    <text evidence="2">Heterodimer of an alpha subunit and a beta subunit processed from the same precursor.</text>
</comment>
<dbReference type="InterPro" id="IPR029055">
    <property type="entry name" value="Ntn_hydrolases_N"/>
</dbReference>
<gene>
    <name evidence="3" type="ORF">SAMN02745132_03634</name>
</gene>
<dbReference type="EMBL" id="FUXU01000062">
    <property type="protein sequence ID" value="SKA62501.1"/>
    <property type="molecule type" value="Genomic_DNA"/>
</dbReference>
<organism evidence="3 4">
    <name type="scientific">Enterovibrio nigricans DSM 22720</name>
    <dbReference type="NCBI Taxonomy" id="1121868"/>
    <lineage>
        <taxon>Bacteria</taxon>
        <taxon>Pseudomonadati</taxon>
        <taxon>Pseudomonadota</taxon>
        <taxon>Gammaproteobacteria</taxon>
        <taxon>Vibrionales</taxon>
        <taxon>Vibrionaceae</taxon>
        <taxon>Enterovibrio</taxon>
    </lineage>
</organism>
<dbReference type="GO" id="GO:0017000">
    <property type="term" value="P:antibiotic biosynthetic process"/>
    <property type="evidence" value="ECO:0007669"/>
    <property type="project" value="InterPro"/>
</dbReference>
<protein>
    <submittedName>
        <fullName evidence="3">Penicillin amidase</fullName>
    </submittedName>
</protein>
<evidence type="ECO:0000256" key="2">
    <source>
        <dbReference type="ARBA" id="ARBA00038735"/>
    </source>
</evidence>
<accession>A0A1T4VD57</accession>
<proteinExistence type="inferred from homology"/>
<reference evidence="4" key="1">
    <citation type="submission" date="2017-02" db="EMBL/GenBank/DDBJ databases">
        <authorList>
            <person name="Varghese N."/>
            <person name="Submissions S."/>
        </authorList>
    </citation>
    <scope>NUCLEOTIDE SEQUENCE [LARGE SCALE GENOMIC DNA]</scope>
    <source>
        <strain evidence="4">DSM 22720</strain>
    </source>
</reference>
<dbReference type="SUPFAM" id="SSF56235">
    <property type="entry name" value="N-terminal nucleophile aminohydrolases (Ntn hydrolases)"/>
    <property type="match status" value="1"/>
</dbReference>